<evidence type="ECO:0000313" key="1">
    <source>
        <dbReference type="EMBL" id="JAD35871.1"/>
    </source>
</evidence>
<sequence>MNVFLWRTPQAGTSFLRARFCSLHCHCVLPQSTTAKQG</sequence>
<dbReference type="AlphaFoldDB" id="A0A0A8ZAN0"/>
<protein>
    <submittedName>
        <fullName evidence="1">Uncharacterized protein</fullName>
    </submittedName>
</protein>
<organism evidence="1">
    <name type="scientific">Arundo donax</name>
    <name type="common">Giant reed</name>
    <name type="synonym">Donax arundinaceus</name>
    <dbReference type="NCBI Taxonomy" id="35708"/>
    <lineage>
        <taxon>Eukaryota</taxon>
        <taxon>Viridiplantae</taxon>
        <taxon>Streptophyta</taxon>
        <taxon>Embryophyta</taxon>
        <taxon>Tracheophyta</taxon>
        <taxon>Spermatophyta</taxon>
        <taxon>Magnoliopsida</taxon>
        <taxon>Liliopsida</taxon>
        <taxon>Poales</taxon>
        <taxon>Poaceae</taxon>
        <taxon>PACMAD clade</taxon>
        <taxon>Arundinoideae</taxon>
        <taxon>Arundineae</taxon>
        <taxon>Arundo</taxon>
    </lineage>
</organism>
<dbReference type="EMBL" id="GBRH01262024">
    <property type="protein sequence ID" value="JAD35871.1"/>
    <property type="molecule type" value="Transcribed_RNA"/>
</dbReference>
<name>A0A0A8ZAN0_ARUDO</name>
<proteinExistence type="predicted"/>
<reference evidence="1" key="2">
    <citation type="journal article" date="2015" name="Data Brief">
        <title>Shoot transcriptome of the giant reed, Arundo donax.</title>
        <authorList>
            <person name="Barrero R.A."/>
            <person name="Guerrero F.D."/>
            <person name="Moolhuijzen P."/>
            <person name="Goolsby J.A."/>
            <person name="Tidwell J."/>
            <person name="Bellgard S.E."/>
            <person name="Bellgard M.I."/>
        </authorList>
    </citation>
    <scope>NUCLEOTIDE SEQUENCE</scope>
    <source>
        <tissue evidence="1">Shoot tissue taken approximately 20 cm above the soil surface</tissue>
    </source>
</reference>
<accession>A0A0A8ZAN0</accession>
<reference evidence="1" key="1">
    <citation type="submission" date="2014-09" db="EMBL/GenBank/DDBJ databases">
        <authorList>
            <person name="Magalhaes I.L.F."/>
            <person name="Oliveira U."/>
            <person name="Santos F.R."/>
            <person name="Vidigal T.H.D.A."/>
            <person name="Brescovit A.D."/>
            <person name="Santos A.J."/>
        </authorList>
    </citation>
    <scope>NUCLEOTIDE SEQUENCE</scope>
    <source>
        <tissue evidence="1">Shoot tissue taken approximately 20 cm above the soil surface</tissue>
    </source>
</reference>